<name>A0A6G9YVC2_9NOCA</name>
<dbReference type="Gene3D" id="1.10.3730.20">
    <property type="match status" value="1"/>
</dbReference>
<keyword evidence="5" id="KW-1185">Reference proteome</keyword>
<dbReference type="AlphaFoldDB" id="A0A6G9YVC2"/>
<dbReference type="EMBL" id="CP046172">
    <property type="protein sequence ID" value="QIS16783.1"/>
    <property type="molecule type" value="Genomic_DNA"/>
</dbReference>
<keyword evidence="2" id="KW-0812">Transmembrane</keyword>
<feature type="transmembrane region" description="Helical" evidence="2">
    <location>
        <begin position="100"/>
        <end position="118"/>
    </location>
</feature>
<feature type="transmembrane region" description="Helical" evidence="2">
    <location>
        <begin position="185"/>
        <end position="204"/>
    </location>
</feature>
<feature type="domain" description="EamA" evidence="3">
    <location>
        <begin position="155"/>
        <end position="288"/>
    </location>
</feature>
<keyword evidence="2" id="KW-1133">Transmembrane helix</keyword>
<protein>
    <submittedName>
        <fullName evidence="4">EamA family transporter</fullName>
    </submittedName>
</protein>
<organism evidence="4 5">
    <name type="scientific">Nocardia arthritidis</name>
    <dbReference type="NCBI Taxonomy" id="228602"/>
    <lineage>
        <taxon>Bacteria</taxon>
        <taxon>Bacillati</taxon>
        <taxon>Actinomycetota</taxon>
        <taxon>Actinomycetes</taxon>
        <taxon>Mycobacteriales</taxon>
        <taxon>Nocardiaceae</taxon>
        <taxon>Nocardia</taxon>
    </lineage>
</organism>
<dbReference type="KEGG" id="nah:F5544_44900"/>
<accession>A0A6G9YVC2</accession>
<feature type="transmembrane region" description="Helical" evidence="2">
    <location>
        <begin position="15"/>
        <end position="36"/>
    </location>
</feature>
<feature type="transmembrane region" description="Helical" evidence="2">
    <location>
        <begin position="43"/>
        <end position="63"/>
    </location>
</feature>
<dbReference type="Pfam" id="PF00892">
    <property type="entry name" value="EamA"/>
    <property type="match status" value="2"/>
</dbReference>
<evidence type="ECO:0000256" key="2">
    <source>
        <dbReference type="SAM" id="Phobius"/>
    </source>
</evidence>
<dbReference type="Proteomes" id="UP000503540">
    <property type="component" value="Chromosome"/>
</dbReference>
<dbReference type="GO" id="GO:0016020">
    <property type="term" value="C:membrane"/>
    <property type="evidence" value="ECO:0007669"/>
    <property type="project" value="InterPro"/>
</dbReference>
<dbReference type="InterPro" id="IPR000620">
    <property type="entry name" value="EamA_dom"/>
</dbReference>
<feature type="domain" description="EamA" evidence="3">
    <location>
        <begin position="16"/>
        <end position="141"/>
    </location>
</feature>
<dbReference type="InterPro" id="IPR037185">
    <property type="entry name" value="EmrE-like"/>
</dbReference>
<feature type="transmembrane region" description="Helical" evidence="2">
    <location>
        <begin position="216"/>
        <end position="236"/>
    </location>
</feature>
<evidence type="ECO:0000256" key="1">
    <source>
        <dbReference type="ARBA" id="ARBA00007362"/>
    </source>
</evidence>
<reference evidence="4 5" key="1">
    <citation type="journal article" date="2019" name="ACS Chem. Biol.">
        <title>Identification and Mobilization of a Cryptic Antibiotic Biosynthesis Gene Locus from a Human-Pathogenic Nocardia Isolate.</title>
        <authorList>
            <person name="Herisse M."/>
            <person name="Ishida K."/>
            <person name="Porter J.L."/>
            <person name="Howden B."/>
            <person name="Hertweck C."/>
            <person name="Stinear T.P."/>
            <person name="Pidot S.J."/>
        </authorList>
    </citation>
    <scope>NUCLEOTIDE SEQUENCE [LARGE SCALE GENOMIC DNA]</scope>
    <source>
        <strain evidence="4 5">AUSMDU00012717</strain>
    </source>
</reference>
<evidence type="ECO:0000313" key="5">
    <source>
        <dbReference type="Proteomes" id="UP000503540"/>
    </source>
</evidence>
<gene>
    <name evidence="4" type="ORF">F5544_44900</name>
</gene>
<proteinExistence type="inferred from homology"/>
<feature type="transmembrane region" description="Helical" evidence="2">
    <location>
        <begin position="69"/>
        <end position="88"/>
    </location>
</feature>
<keyword evidence="2" id="KW-0472">Membrane</keyword>
<feature type="transmembrane region" description="Helical" evidence="2">
    <location>
        <begin position="124"/>
        <end position="143"/>
    </location>
</feature>
<dbReference type="RefSeq" id="WP_203217480.1">
    <property type="nucleotide sequence ID" value="NZ_CP046172.1"/>
</dbReference>
<feature type="transmembrane region" description="Helical" evidence="2">
    <location>
        <begin position="155"/>
        <end position="179"/>
    </location>
</feature>
<dbReference type="SUPFAM" id="SSF103481">
    <property type="entry name" value="Multidrug resistance efflux transporter EmrE"/>
    <property type="match status" value="2"/>
</dbReference>
<evidence type="ECO:0000259" key="3">
    <source>
        <dbReference type="Pfam" id="PF00892"/>
    </source>
</evidence>
<evidence type="ECO:0000313" key="4">
    <source>
        <dbReference type="EMBL" id="QIS16783.1"/>
    </source>
</evidence>
<sequence length="290" mass="29920">MNAANLSTSGIPVEVVLAALVAALLHAGWNAIAHWIPDKTASLTLVTLGCTLCAIPLVCLAIGPDPRSWPYLAASAALHIAYNCLLMLSYRFGDLSQTYPLARGTSPLVVTLLAALVLGEIPSAGQLAGVLLISIGLACLVFWGHRIHPSRPAAIGAAFATGLVIAAYTTVDGIGVRLAHSTLGYIAWLMLLGQAALPIAAFAVRGRALVTAVRPVWRIGLTGGVLSVLAYGLILWAQTRGALADIAAMRESSIIVGAVLGAVLFKEGFGMPRILATCAVTAGIAVIYLA</sequence>
<comment type="similarity">
    <text evidence="1">Belongs to the EamA transporter family.</text>
</comment>
<feature type="transmembrane region" description="Helical" evidence="2">
    <location>
        <begin position="272"/>
        <end position="289"/>
    </location>
</feature>